<reference evidence="1 2" key="1">
    <citation type="journal article" date="2022" name="bioRxiv">
        <title>The genome of the oomycete Peronosclerospora sorghi, a cosmopolitan pathogen of maize and sorghum, is inflated with dispersed pseudogenes.</title>
        <authorList>
            <person name="Fletcher K."/>
            <person name="Martin F."/>
            <person name="Isakeit T."/>
            <person name="Cavanaugh K."/>
            <person name="Magill C."/>
            <person name="Michelmore R."/>
        </authorList>
    </citation>
    <scope>NUCLEOTIDE SEQUENCE [LARGE SCALE GENOMIC DNA]</scope>
    <source>
        <strain evidence="1">P6</strain>
    </source>
</reference>
<evidence type="ECO:0000313" key="2">
    <source>
        <dbReference type="Proteomes" id="UP001163321"/>
    </source>
</evidence>
<gene>
    <name evidence="1" type="ORF">PsorP6_011498</name>
</gene>
<organism evidence="1 2">
    <name type="scientific">Peronosclerospora sorghi</name>
    <dbReference type="NCBI Taxonomy" id="230839"/>
    <lineage>
        <taxon>Eukaryota</taxon>
        <taxon>Sar</taxon>
        <taxon>Stramenopiles</taxon>
        <taxon>Oomycota</taxon>
        <taxon>Peronosporomycetes</taxon>
        <taxon>Peronosporales</taxon>
        <taxon>Peronosporaceae</taxon>
        <taxon>Peronosclerospora</taxon>
    </lineage>
</organism>
<dbReference type="Proteomes" id="UP001163321">
    <property type="component" value="Chromosome 12"/>
</dbReference>
<evidence type="ECO:0000313" key="1">
    <source>
        <dbReference type="EMBL" id="KAI9918320.1"/>
    </source>
</evidence>
<sequence>MEKNESCSPGLVNNPLGAHRRSSTSKEDAVSPLSLFSSSAVQSNPILGQEGSSCCFNNGVENWEGEHDRLDPQGNNCGDALGSEIESTSTEFVSFCLRGERVKNDKGEWVFICNTPKLLSYDDWSLDLAFILSSGVC</sequence>
<keyword evidence="2" id="KW-1185">Reference proteome</keyword>
<comment type="caution">
    <text evidence="1">The sequence shown here is derived from an EMBL/GenBank/DDBJ whole genome shotgun (WGS) entry which is preliminary data.</text>
</comment>
<name>A0ACC0WJS5_9STRA</name>
<accession>A0ACC0WJS5</accession>
<protein>
    <submittedName>
        <fullName evidence="1">Uncharacterized protein</fullName>
    </submittedName>
</protein>
<dbReference type="EMBL" id="CM047591">
    <property type="protein sequence ID" value="KAI9918320.1"/>
    <property type="molecule type" value="Genomic_DNA"/>
</dbReference>
<proteinExistence type="predicted"/>